<dbReference type="Proteomes" id="UP000078576">
    <property type="component" value="Unassembled WGS sequence"/>
</dbReference>
<reference evidence="2" key="1">
    <citation type="submission" date="2014-12" db="EMBL/GenBank/DDBJ databases">
        <title>Genome Sequence of Valsa Canker Pathogens Uncovers a Specific Adaption of Colonization on Woody Bark.</title>
        <authorList>
            <person name="Yin Z."/>
            <person name="Liu H."/>
            <person name="Gao X."/>
            <person name="Li Z."/>
            <person name="Song N."/>
            <person name="Ke X."/>
            <person name="Dai Q."/>
            <person name="Wu Y."/>
            <person name="Sun Y."/>
            <person name="Xu J.-R."/>
            <person name="Kang Z.K."/>
            <person name="Wang L."/>
            <person name="Huang L."/>
        </authorList>
    </citation>
    <scope>NUCLEOTIDE SEQUENCE [LARGE SCALE GENOMIC DNA]</scope>
    <source>
        <strain evidence="2">SXYL134</strain>
    </source>
</reference>
<dbReference type="EMBL" id="KN714777">
    <property type="protein sequence ID" value="KUI61453.1"/>
    <property type="molecule type" value="Genomic_DNA"/>
</dbReference>
<organism evidence="1 2">
    <name type="scientific">Cytospora mali</name>
    <name type="common">Apple Valsa canker fungus</name>
    <name type="synonym">Valsa mali</name>
    <dbReference type="NCBI Taxonomy" id="578113"/>
    <lineage>
        <taxon>Eukaryota</taxon>
        <taxon>Fungi</taxon>
        <taxon>Dikarya</taxon>
        <taxon>Ascomycota</taxon>
        <taxon>Pezizomycotina</taxon>
        <taxon>Sordariomycetes</taxon>
        <taxon>Sordariomycetidae</taxon>
        <taxon>Diaporthales</taxon>
        <taxon>Cytosporaceae</taxon>
        <taxon>Cytospora</taxon>
    </lineage>
</organism>
<evidence type="ECO:0000313" key="2">
    <source>
        <dbReference type="Proteomes" id="UP000078576"/>
    </source>
</evidence>
<name>A0A194VC40_CYTMA</name>
<sequence>MTNLGGIGLSAVSARNENVLALASINFDFSLVKLEAPKEFQQLGRSLSSWRRTTAETGTAHRTARKLGALFEQVAVLPDQLYAAYGRRVSEISASEDVNPQGTRKHGVFKGQVGADATSIWAAATSGKTAMAVNLLACMLARWWPASEAIAILSELVETRKKQIQDELNGSEPSHIAPLAASKQEISHKELAEWDASARAWISIADKAKVIQHTNMEEILQAGNLPVDNNPAVYTSVMRSWNTVMSTMNSLIQGMPHSVHDGAVLLAISAWHIYPDIEVFGPKAKYYASNDTLIQQGGRLTIGLENPNPESARGVYWSLHLTRLKYYGDPVEVTRRSTDVSKVSFEDFTLVVLGSLFGSWAGKSFNPNLDLMNAAQLVIKVWEIVESSAYEDDFARQFVKFADNWMQVLVSAARMLTEASVDELPRAKRLVLMGFRRGRNLLGRVNGQSQPFFGLLDPLTTMPLFDNANAKVEALRKLAELRGLGKVRTLISYMTDDTNYMEYTTAVPVNRPVPKRSPEGKEKAASGHVRWISAQSVKPKRCYCPEGCTTNLCPCYKAGVSCDSLCHLQTAKVTCTNTKSGNLRKRSIESQGEVCMEYKDQDIESIPESQTISWYNPPKCLDLGAFTEASFIDDNSGDNIDHESAAHPDSSDDVLSWEEEVIDFDRWNMDRTRRFNCIVGKIEEVALLVLQDEDGNYPPADMASPTLSVTETLSILELVPINATKLLHHLIGFFQPPDDKRTGDNWPGPFLSSMKILGAASRIYKLLPGALVALRLLEGSIPSFKWVPRCLRPYPPSWNSLLKSIFSSFSLSRSEALACVSTFDTGTLNISPAELKDVLAISSGNSIYAPSTILSDPHEGCKEFELTCIVGNVGQAGVTMLTTPWEPRIVKPGYDSWQVINHVPFDLTCEDYFSLTSLHLSFTGYEQPVVSSVTHGARDVEARYMEALVSVYNGSKWVADLDIITALEDGRLERLDLP</sequence>
<keyword evidence="2" id="KW-1185">Reference proteome</keyword>
<gene>
    <name evidence="1" type="ORF">VP1G_08642</name>
</gene>
<dbReference type="OrthoDB" id="5354164at2759"/>
<protein>
    <submittedName>
        <fullName evidence="1">Uncharacterized protein</fullName>
    </submittedName>
</protein>
<proteinExistence type="predicted"/>
<accession>A0A194VC40</accession>
<dbReference type="AlphaFoldDB" id="A0A194VC40"/>
<evidence type="ECO:0000313" key="1">
    <source>
        <dbReference type="EMBL" id="KUI61453.1"/>
    </source>
</evidence>